<keyword evidence="3" id="KW-1185">Reference proteome</keyword>
<dbReference type="EMBL" id="KK101066">
    <property type="protein sequence ID" value="KIZ02359.1"/>
    <property type="molecule type" value="Genomic_DNA"/>
</dbReference>
<dbReference type="Gene3D" id="1.10.30.10">
    <property type="entry name" value="High mobility group box domain"/>
    <property type="match status" value="1"/>
</dbReference>
<evidence type="ECO:0000313" key="2">
    <source>
        <dbReference type="EMBL" id="KIZ02359.1"/>
    </source>
</evidence>
<evidence type="ECO:0000256" key="1">
    <source>
        <dbReference type="SAM" id="MobiDB-lite"/>
    </source>
</evidence>
<dbReference type="GeneID" id="25738474"/>
<dbReference type="KEGG" id="mng:MNEG_5597"/>
<name>A0A0D2L5R1_9CHLO</name>
<dbReference type="Proteomes" id="UP000054498">
    <property type="component" value="Unassembled WGS sequence"/>
</dbReference>
<organism evidence="2 3">
    <name type="scientific">Monoraphidium neglectum</name>
    <dbReference type="NCBI Taxonomy" id="145388"/>
    <lineage>
        <taxon>Eukaryota</taxon>
        <taxon>Viridiplantae</taxon>
        <taxon>Chlorophyta</taxon>
        <taxon>core chlorophytes</taxon>
        <taxon>Chlorophyceae</taxon>
        <taxon>CS clade</taxon>
        <taxon>Sphaeropleales</taxon>
        <taxon>Selenastraceae</taxon>
        <taxon>Monoraphidium</taxon>
    </lineage>
</organism>
<protein>
    <recommendedName>
        <fullName evidence="4">HMG box domain-containing protein</fullName>
    </recommendedName>
</protein>
<dbReference type="RefSeq" id="XP_013901378.1">
    <property type="nucleotide sequence ID" value="XM_014045924.1"/>
</dbReference>
<dbReference type="AlphaFoldDB" id="A0A0D2L5R1"/>
<gene>
    <name evidence="2" type="ORF">MNEG_5597</name>
</gene>
<feature type="compositionally biased region" description="Basic and acidic residues" evidence="1">
    <location>
        <begin position="213"/>
        <end position="224"/>
    </location>
</feature>
<accession>A0A0D2L5R1</accession>
<dbReference type="CDD" id="cd00084">
    <property type="entry name" value="HMG-box_SF"/>
    <property type="match status" value="1"/>
</dbReference>
<dbReference type="InterPro" id="IPR036910">
    <property type="entry name" value="HMG_box_dom_sf"/>
</dbReference>
<reference evidence="2 3" key="1">
    <citation type="journal article" date="2013" name="BMC Genomics">
        <title>Reconstruction of the lipid metabolism for the microalga Monoraphidium neglectum from its genome sequence reveals characteristics suitable for biofuel production.</title>
        <authorList>
            <person name="Bogen C."/>
            <person name="Al-Dilaimi A."/>
            <person name="Albersmeier A."/>
            <person name="Wichmann J."/>
            <person name="Grundmann M."/>
            <person name="Rupp O."/>
            <person name="Lauersen K.J."/>
            <person name="Blifernez-Klassen O."/>
            <person name="Kalinowski J."/>
            <person name="Goesmann A."/>
            <person name="Mussgnug J.H."/>
            <person name="Kruse O."/>
        </authorList>
    </citation>
    <scope>NUCLEOTIDE SEQUENCE [LARGE SCALE GENOMIC DNA]</scope>
    <source>
        <strain evidence="2 3">SAG 48.87</strain>
    </source>
</reference>
<feature type="compositionally biased region" description="Low complexity" evidence="1">
    <location>
        <begin position="202"/>
        <end position="212"/>
    </location>
</feature>
<evidence type="ECO:0000313" key="3">
    <source>
        <dbReference type="Proteomes" id="UP000054498"/>
    </source>
</evidence>
<sequence length="245" mass="26050">MAPVEGKVTKKRARNVANASAIMEGMFELVRSTLTAVLNEEQVDRAIAQAKKLPAVKRMLAGVKAPKAAGGGGGPKAVRSAYMAFTTLTMAALKASNRGDLANMTLVGQTWNKLPPAVKGKVEERLNALKERYNAALSAGTATGGLPEELKKLERETGAEAIDFTALISKYKDYPTQPKAEAAPKGPPGRPKKADAPVLALEAPPAAAAPAAGEKKAEEGDGKKKERKHKHDKKEKKEKHRKADE</sequence>
<dbReference type="SUPFAM" id="SSF47095">
    <property type="entry name" value="HMG-box"/>
    <property type="match status" value="1"/>
</dbReference>
<dbReference type="OrthoDB" id="10475320at2759"/>
<evidence type="ECO:0008006" key="4">
    <source>
        <dbReference type="Google" id="ProtNLM"/>
    </source>
</evidence>
<feature type="region of interest" description="Disordered" evidence="1">
    <location>
        <begin position="175"/>
        <end position="245"/>
    </location>
</feature>
<proteinExistence type="predicted"/>
<feature type="compositionally biased region" description="Basic residues" evidence="1">
    <location>
        <begin position="225"/>
        <end position="245"/>
    </location>
</feature>